<feature type="compositionally biased region" description="Low complexity" evidence="1">
    <location>
        <begin position="15"/>
        <end position="25"/>
    </location>
</feature>
<organism evidence="2 3">
    <name type="scientific">Tulasnella calospora MUT 4182</name>
    <dbReference type="NCBI Taxonomy" id="1051891"/>
    <lineage>
        <taxon>Eukaryota</taxon>
        <taxon>Fungi</taxon>
        <taxon>Dikarya</taxon>
        <taxon>Basidiomycota</taxon>
        <taxon>Agaricomycotina</taxon>
        <taxon>Agaricomycetes</taxon>
        <taxon>Cantharellales</taxon>
        <taxon>Tulasnellaceae</taxon>
        <taxon>Tulasnella</taxon>
    </lineage>
</organism>
<proteinExistence type="predicted"/>
<sequence>MEPVASDLLQNETNSALSSQSAAAAAPPPPSINDALPPELLLSIFDYIYTEMTQPLSYPYTTSEIVERNRRHALLDAMLVCRAWHDLVAVSPRYRTTIDVGIRESIGMWPKGAKPLGYGEAQRMFLKQQLAGSGEVPIQVNVVMDKVDDFTVTFDLLRSQAHRWQVFNLLTAPDSGMSEPIDQSQLEGLFNLPLPCLTSLHVGRCWVRPATGDRRRISASLQVDAPRLRALSCELHLAIPRSPSHLRYLSITGVHLENLQPSVDGLRVELDQLLELQITACNAGAILSAFSTPILSKLVVDTKTASYPVPQSLPQYQHLKELQWDDLGPDPTFSMFLPLCPHLTFFADYVVGLEEDVPLGVIDEPPTILLEIPNIRILRGKEEDLWPGMTEIAELFDAVPSIQRIRVLRDPTTRGDLENQTNEVRLLGKLREKVNVALWLEPWSDSKGLSETG</sequence>
<accession>A0A0C3Q0G4</accession>
<name>A0A0C3Q0G4_9AGAM</name>
<dbReference type="HOGENOM" id="CLU_048163_0_0_1"/>
<dbReference type="OrthoDB" id="3171948at2759"/>
<reference evidence="3" key="2">
    <citation type="submission" date="2015-01" db="EMBL/GenBank/DDBJ databases">
        <title>Evolutionary Origins and Diversification of the Mycorrhizal Mutualists.</title>
        <authorList>
            <consortium name="DOE Joint Genome Institute"/>
            <consortium name="Mycorrhizal Genomics Consortium"/>
            <person name="Kohler A."/>
            <person name="Kuo A."/>
            <person name="Nagy L.G."/>
            <person name="Floudas D."/>
            <person name="Copeland A."/>
            <person name="Barry K.W."/>
            <person name="Cichocki N."/>
            <person name="Veneault-Fourrey C."/>
            <person name="LaButti K."/>
            <person name="Lindquist E.A."/>
            <person name="Lipzen A."/>
            <person name="Lundell T."/>
            <person name="Morin E."/>
            <person name="Murat C."/>
            <person name="Riley R."/>
            <person name="Ohm R."/>
            <person name="Sun H."/>
            <person name="Tunlid A."/>
            <person name="Henrissat B."/>
            <person name="Grigoriev I.V."/>
            <person name="Hibbett D.S."/>
            <person name="Martin F."/>
        </authorList>
    </citation>
    <scope>NUCLEOTIDE SEQUENCE [LARGE SCALE GENOMIC DNA]</scope>
    <source>
        <strain evidence="3">MUT 4182</strain>
    </source>
</reference>
<dbReference type="EMBL" id="KN823137">
    <property type="protein sequence ID" value="KIO21475.1"/>
    <property type="molecule type" value="Genomic_DNA"/>
</dbReference>
<dbReference type="Gene3D" id="1.20.1280.50">
    <property type="match status" value="1"/>
</dbReference>
<reference evidence="2 3" key="1">
    <citation type="submission" date="2014-04" db="EMBL/GenBank/DDBJ databases">
        <authorList>
            <consortium name="DOE Joint Genome Institute"/>
            <person name="Kuo A."/>
            <person name="Girlanda M."/>
            <person name="Perotto S."/>
            <person name="Kohler A."/>
            <person name="Nagy L.G."/>
            <person name="Floudas D."/>
            <person name="Copeland A."/>
            <person name="Barry K.W."/>
            <person name="Cichocki N."/>
            <person name="Veneault-Fourrey C."/>
            <person name="LaButti K."/>
            <person name="Lindquist E.A."/>
            <person name="Lipzen A."/>
            <person name="Lundell T."/>
            <person name="Morin E."/>
            <person name="Murat C."/>
            <person name="Sun H."/>
            <person name="Tunlid A."/>
            <person name="Henrissat B."/>
            <person name="Grigoriev I.V."/>
            <person name="Hibbett D.S."/>
            <person name="Martin F."/>
            <person name="Nordberg H.P."/>
            <person name="Cantor M.N."/>
            <person name="Hua S.X."/>
        </authorList>
    </citation>
    <scope>NUCLEOTIDE SEQUENCE [LARGE SCALE GENOMIC DNA]</scope>
    <source>
        <strain evidence="2 3">MUT 4182</strain>
    </source>
</reference>
<dbReference type="AlphaFoldDB" id="A0A0C3Q0G4"/>
<keyword evidence="3" id="KW-1185">Reference proteome</keyword>
<dbReference type="Proteomes" id="UP000054248">
    <property type="component" value="Unassembled WGS sequence"/>
</dbReference>
<feature type="region of interest" description="Disordered" evidence="1">
    <location>
        <begin position="1"/>
        <end position="31"/>
    </location>
</feature>
<gene>
    <name evidence="2" type="ORF">M407DRAFT_28930</name>
</gene>
<protein>
    <submittedName>
        <fullName evidence="2">Uncharacterized protein</fullName>
    </submittedName>
</protein>
<evidence type="ECO:0000313" key="3">
    <source>
        <dbReference type="Proteomes" id="UP000054248"/>
    </source>
</evidence>
<evidence type="ECO:0000313" key="2">
    <source>
        <dbReference type="EMBL" id="KIO21475.1"/>
    </source>
</evidence>
<evidence type="ECO:0000256" key="1">
    <source>
        <dbReference type="SAM" id="MobiDB-lite"/>
    </source>
</evidence>